<evidence type="ECO:0000256" key="1">
    <source>
        <dbReference type="SAM" id="MobiDB-lite"/>
    </source>
</evidence>
<sequence length="216" mass="24571">MKRQQINKIQTAFSGLTVTVSLTRIPSGLQLLLIHNGPITDPDRSLEFIKPSRRLTDYAHPSAKPDHPIISLLANFEIREPPYRSIYLPQSVTHPTPRVQWQSSSFHSSFLKRTTDITRSHERPEYVAKYPSGSHHDGHGTPKNTTHMTRGPSFEIRFDTWRGKSTFAAQSNLGKSHSHHNHLQPGDYIINHIISSTMWTPSMHVKDLNIQCDSIP</sequence>
<accession>A0AAD3Y7B4</accession>
<dbReference type="EMBL" id="BSYO01000036">
    <property type="protein sequence ID" value="GMH29356.1"/>
    <property type="molecule type" value="Genomic_DNA"/>
</dbReference>
<keyword evidence="3" id="KW-1185">Reference proteome</keyword>
<protein>
    <submittedName>
        <fullName evidence="2">Uncharacterized protein</fullName>
    </submittedName>
</protein>
<proteinExistence type="predicted"/>
<feature type="region of interest" description="Disordered" evidence="1">
    <location>
        <begin position="128"/>
        <end position="151"/>
    </location>
</feature>
<evidence type="ECO:0000313" key="2">
    <source>
        <dbReference type="EMBL" id="GMH29356.1"/>
    </source>
</evidence>
<comment type="caution">
    <text evidence="2">The sequence shown here is derived from an EMBL/GenBank/DDBJ whole genome shotgun (WGS) entry which is preliminary data.</text>
</comment>
<reference evidence="2" key="1">
    <citation type="submission" date="2023-05" db="EMBL/GenBank/DDBJ databases">
        <title>Nepenthes gracilis genome sequencing.</title>
        <authorList>
            <person name="Fukushima K."/>
        </authorList>
    </citation>
    <scope>NUCLEOTIDE SEQUENCE</scope>
    <source>
        <strain evidence="2">SING2019-196</strain>
    </source>
</reference>
<dbReference type="AlphaFoldDB" id="A0AAD3Y7B4"/>
<organism evidence="2 3">
    <name type="scientific">Nepenthes gracilis</name>
    <name type="common">Slender pitcher plant</name>
    <dbReference type="NCBI Taxonomy" id="150966"/>
    <lineage>
        <taxon>Eukaryota</taxon>
        <taxon>Viridiplantae</taxon>
        <taxon>Streptophyta</taxon>
        <taxon>Embryophyta</taxon>
        <taxon>Tracheophyta</taxon>
        <taxon>Spermatophyta</taxon>
        <taxon>Magnoliopsida</taxon>
        <taxon>eudicotyledons</taxon>
        <taxon>Gunneridae</taxon>
        <taxon>Pentapetalae</taxon>
        <taxon>Caryophyllales</taxon>
        <taxon>Nepenthaceae</taxon>
        <taxon>Nepenthes</taxon>
    </lineage>
</organism>
<evidence type="ECO:0000313" key="3">
    <source>
        <dbReference type="Proteomes" id="UP001279734"/>
    </source>
</evidence>
<dbReference type="Proteomes" id="UP001279734">
    <property type="component" value="Unassembled WGS sequence"/>
</dbReference>
<name>A0AAD3Y7B4_NEPGR</name>
<gene>
    <name evidence="2" type="ORF">Nepgr_031199</name>
</gene>